<reference evidence="1 2" key="1">
    <citation type="submission" date="2013-11" db="EMBL/GenBank/DDBJ databases">
        <title>Genomic analysis of Pelistega sp. HM-7.</title>
        <authorList>
            <person name="Kumbhare S.V."/>
            <person name="Shetty S.A."/>
            <person name="Sharma O."/>
            <person name="Dhotre D.P."/>
        </authorList>
    </citation>
    <scope>NUCLEOTIDE SEQUENCE [LARGE SCALE GENOMIC DNA]</scope>
    <source>
        <strain evidence="1 2">HM-7</strain>
    </source>
</reference>
<keyword evidence="2" id="KW-1185">Reference proteome</keyword>
<dbReference type="PANTHER" id="PTHR32114:SF2">
    <property type="entry name" value="ABC TRANSPORTER ABCH.3"/>
    <property type="match status" value="1"/>
</dbReference>
<comment type="caution">
    <text evidence="1">The sequence shown here is derived from an EMBL/GenBank/DDBJ whole genome shotgun (WGS) entry which is preliminary data.</text>
</comment>
<dbReference type="Gene3D" id="3.40.50.300">
    <property type="entry name" value="P-loop containing nucleotide triphosphate hydrolases"/>
    <property type="match status" value="1"/>
</dbReference>
<organism evidence="1 2">
    <name type="scientific">Pelistega indica</name>
    <dbReference type="NCBI Taxonomy" id="1414851"/>
    <lineage>
        <taxon>Bacteria</taxon>
        <taxon>Pseudomonadati</taxon>
        <taxon>Pseudomonadota</taxon>
        <taxon>Betaproteobacteria</taxon>
        <taxon>Burkholderiales</taxon>
        <taxon>Alcaligenaceae</taxon>
        <taxon>Pelistega</taxon>
    </lineage>
</organism>
<dbReference type="Pfam" id="PF13558">
    <property type="entry name" value="SbcC_Walker_B"/>
    <property type="match status" value="1"/>
</dbReference>
<sequence>MKQQLATWTKAQQEHFNLKQILDNYDKENAAFSARISSLKETQAVQAQKIDKQRLAYQEQLDLRQQQFGEKNPDEEEEKLNKALLEKTQALEQHSKALRITETLLDKTTEIINKLTKDLLNRKDKLKQASESFERHLAQQGFIDTQAYLEAKVDDSLLLSWQEKAKELEERQISQNTLQQNLTLRLKQEKDKQLTELDYETLKAQLDTSNTQHNNLLIELGNTAQRLLNHEQNLARIASQQHIIERKTQEVNRWRLLYQLIGSADGKKFRSFAQGLTFEVMISYANQQLQKMNDRYLLIRDKEKPLQLNVLDNYQAGEIRSVKNLSGGESFIISLALALGLSNMTSRTIRVDSLFLDEGFGTLDEDSLETALDTLAALHQENKIIGIISHIEALKNRISTQIQVTPTVGGKSILSGPGIKKT</sequence>
<evidence type="ECO:0000313" key="1">
    <source>
        <dbReference type="EMBL" id="ETD70810.1"/>
    </source>
</evidence>
<dbReference type="Proteomes" id="UP000018766">
    <property type="component" value="Unassembled WGS sequence"/>
</dbReference>
<protein>
    <recommendedName>
        <fullName evidence="3">Exonuclease SbcC</fullName>
    </recommendedName>
</protein>
<accession>V8G2Y9</accession>
<dbReference type="AlphaFoldDB" id="V8G2Y9"/>
<dbReference type="RefSeq" id="WP_023951311.1">
    <property type="nucleotide sequence ID" value="NZ_AYSV01000087.1"/>
</dbReference>
<dbReference type="InterPro" id="IPR027417">
    <property type="entry name" value="P-loop_NTPase"/>
</dbReference>
<dbReference type="PANTHER" id="PTHR32114">
    <property type="entry name" value="ABC TRANSPORTER ABCH.3"/>
    <property type="match status" value="1"/>
</dbReference>
<dbReference type="PATRIC" id="fig|1414851.3.peg.1552"/>
<dbReference type="EMBL" id="AYSV01000087">
    <property type="protein sequence ID" value="ETD70810.1"/>
    <property type="molecule type" value="Genomic_DNA"/>
</dbReference>
<evidence type="ECO:0008006" key="3">
    <source>
        <dbReference type="Google" id="ProtNLM"/>
    </source>
</evidence>
<proteinExistence type="predicted"/>
<evidence type="ECO:0000313" key="2">
    <source>
        <dbReference type="Proteomes" id="UP000018766"/>
    </source>
</evidence>
<dbReference type="SUPFAM" id="SSF52540">
    <property type="entry name" value="P-loop containing nucleoside triphosphate hydrolases"/>
    <property type="match status" value="1"/>
</dbReference>
<name>V8G2Y9_9BURK</name>
<gene>
    <name evidence="1" type="ORF">V757_07520</name>
</gene>